<evidence type="ECO:0000313" key="4">
    <source>
        <dbReference type="Proteomes" id="UP001152797"/>
    </source>
</evidence>
<evidence type="ECO:0000259" key="1">
    <source>
        <dbReference type="PROSITE" id="PS50030"/>
    </source>
</evidence>
<accession>A0A9P1CVV1</accession>
<dbReference type="InterPro" id="IPR015940">
    <property type="entry name" value="UBA"/>
</dbReference>
<dbReference type="PROSITE" id="PS50030">
    <property type="entry name" value="UBA"/>
    <property type="match status" value="1"/>
</dbReference>
<dbReference type="Proteomes" id="UP001152797">
    <property type="component" value="Unassembled WGS sequence"/>
</dbReference>
<gene>
    <name evidence="2" type="ORF">C1SCF055_LOCUS23646</name>
</gene>
<dbReference type="Gene3D" id="1.10.8.10">
    <property type="entry name" value="DNA helicase RuvA subunit, C-terminal domain"/>
    <property type="match status" value="1"/>
</dbReference>
<dbReference type="SUPFAM" id="SSF46934">
    <property type="entry name" value="UBA-like"/>
    <property type="match status" value="1"/>
</dbReference>
<dbReference type="InterPro" id="IPR009060">
    <property type="entry name" value="UBA-like_sf"/>
</dbReference>
<dbReference type="EMBL" id="CAMXCT010002310">
    <property type="protein sequence ID" value="CAI3997241.1"/>
    <property type="molecule type" value="Genomic_DNA"/>
</dbReference>
<dbReference type="EMBL" id="CAMXCT020002310">
    <property type="protein sequence ID" value="CAL1150616.1"/>
    <property type="molecule type" value="Genomic_DNA"/>
</dbReference>
<comment type="caution">
    <text evidence="2">The sequence shown here is derived from an EMBL/GenBank/DDBJ whole genome shotgun (WGS) entry which is preliminary data.</text>
</comment>
<feature type="domain" description="UBA" evidence="1">
    <location>
        <begin position="14"/>
        <end position="55"/>
    </location>
</feature>
<proteinExistence type="predicted"/>
<reference evidence="3 4" key="2">
    <citation type="submission" date="2024-05" db="EMBL/GenBank/DDBJ databases">
        <authorList>
            <person name="Chen Y."/>
            <person name="Shah S."/>
            <person name="Dougan E. K."/>
            <person name="Thang M."/>
            <person name="Chan C."/>
        </authorList>
    </citation>
    <scope>NUCLEOTIDE SEQUENCE [LARGE SCALE GENOMIC DNA]</scope>
</reference>
<sequence>DMRWSNAQPVLCGMLEPDLDIEPLMSLGVSASIARKAMRLFPGDVEAAANYCLDSEPRHKAVCLSEREHVMPAALTGVFDLVSG</sequence>
<organism evidence="2">
    <name type="scientific">Cladocopium goreaui</name>
    <dbReference type="NCBI Taxonomy" id="2562237"/>
    <lineage>
        <taxon>Eukaryota</taxon>
        <taxon>Sar</taxon>
        <taxon>Alveolata</taxon>
        <taxon>Dinophyceae</taxon>
        <taxon>Suessiales</taxon>
        <taxon>Symbiodiniaceae</taxon>
        <taxon>Cladocopium</taxon>
    </lineage>
</organism>
<feature type="non-terminal residue" evidence="2">
    <location>
        <position position="84"/>
    </location>
</feature>
<protein>
    <recommendedName>
        <fullName evidence="1">UBA domain-containing protein</fullName>
    </recommendedName>
</protein>
<reference evidence="2" key="1">
    <citation type="submission" date="2022-10" db="EMBL/GenBank/DDBJ databases">
        <authorList>
            <person name="Chen Y."/>
            <person name="Dougan E. K."/>
            <person name="Chan C."/>
            <person name="Rhodes N."/>
            <person name="Thang M."/>
        </authorList>
    </citation>
    <scope>NUCLEOTIDE SEQUENCE</scope>
</reference>
<evidence type="ECO:0000313" key="2">
    <source>
        <dbReference type="EMBL" id="CAI3997241.1"/>
    </source>
</evidence>
<dbReference type="EMBL" id="CAMXCT030002310">
    <property type="protein sequence ID" value="CAL4784553.1"/>
    <property type="molecule type" value="Genomic_DNA"/>
</dbReference>
<feature type="non-terminal residue" evidence="2">
    <location>
        <position position="1"/>
    </location>
</feature>
<evidence type="ECO:0000313" key="3">
    <source>
        <dbReference type="EMBL" id="CAL4784553.1"/>
    </source>
</evidence>
<name>A0A9P1CVV1_9DINO</name>
<keyword evidence="4" id="KW-1185">Reference proteome</keyword>
<dbReference type="AlphaFoldDB" id="A0A9P1CVV1"/>